<dbReference type="SUPFAM" id="SSF53756">
    <property type="entry name" value="UDP-Glycosyltransferase/glycogen phosphorylase"/>
    <property type="match status" value="1"/>
</dbReference>
<keyword evidence="2" id="KW-0808">Transferase</keyword>
<feature type="domain" description="Glycosyl transferase family 1" evidence="1">
    <location>
        <begin position="187"/>
        <end position="349"/>
    </location>
</feature>
<dbReference type="Pfam" id="PF00534">
    <property type="entry name" value="Glycos_transf_1"/>
    <property type="match status" value="1"/>
</dbReference>
<dbReference type="STRING" id="549789.NIES30_10345"/>
<dbReference type="OrthoDB" id="9790710at2"/>
<dbReference type="InterPro" id="IPR050194">
    <property type="entry name" value="Glycosyltransferase_grp1"/>
</dbReference>
<evidence type="ECO:0000313" key="2">
    <source>
        <dbReference type="EMBL" id="OKH48503.1"/>
    </source>
</evidence>
<dbReference type="AlphaFoldDB" id="A0A1U7J6Q1"/>
<evidence type="ECO:0000259" key="1">
    <source>
        <dbReference type="Pfam" id="PF00534"/>
    </source>
</evidence>
<dbReference type="CDD" id="cd03801">
    <property type="entry name" value="GT4_PimA-like"/>
    <property type="match status" value="1"/>
</dbReference>
<dbReference type="InterPro" id="IPR001296">
    <property type="entry name" value="Glyco_trans_1"/>
</dbReference>
<proteinExistence type="predicted"/>
<reference evidence="2 3" key="1">
    <citation type="submission" date="2016-11" db="EMBL/GenBank/DDBJ databases">
        <title>Draft Genome Sequences of Nine Cyanobacterial Strains from Diverse Habitats.</title>
        <authorList>
            <person name="Zhu T."/>
            <person name="Hou S."/>
            <person name="Lu X."/>
            <person name="Hess W.R."/>
        </authorList>
    </citation>
    <scope>NUCLEOTIDE SEQUENCE [LARGE SCALE GENOMIC DNA]</scope>
    <source>
        <strain evidence="2 3">NIES-30</strain>
    </source>
</reference>
<comment type="caution">
    <text evidence="2">The sequence shown here is derived from an EMBL/GenBank/DDBJ whole genome shotgun (WGS) entry which is preliminary data.</text>
</comment>
<dbReference type="EMBL" id="MRCG01000006">
    <property type="protein sequence ID" value="OKH48503.1"/>
    <property type="molecule type" value="Genomic_DNA"/>
</dbReference>
<keyword evidence="3" id="KW-1185">Reference proteome</keyword>
<accession>A0A1U7J6Q1</accession>
<dbReference type="PANTHER" id="PTHR45947">
    <property type="entry name" value="SULFOQUINOVOSYL TRANSFERASE SQD2"/>
    <property type="match status" value="1"/>
</dbReference>
<dbReference type="GO" id="GO:0016757">
    <property type="term" value="F:glycosyltransferase activity"/>
    <property type="evidence" value="ECO:0007669"/>
    <property type="project" value="InterPro"/>
</dbReference>
<evidence type="ECO:0000313" key="3">
    <source>
        <dbReference type="Proteomes" id="UP000185557"/>
    </source>
</evidence>
<protein>
    <submittedName>
        <fullName evidence="2">Glycosyl transferase</fullName>
    </submittedName>
</protein>
<gene>
    <name evidence="2" type="ORF">NIES30_10345</name>
</gene>
<dbReference type="PANTHER" id="PTHR45947:SF3">
    <property type="entry name" value="SULFOQUINOVOSYL TRANSFERASE SQD2"/>
    <property type="match status" value="1"/>
</dbReference>
<organism evidence="2 3">
    <name type="scientific">Phormidium tenue NIES-30</name>
    <dbReference type="NCBI Taxonomy" id="549789"/>
    <lineage>
        <taxon>Bacteria</taxon>
        <taxon>Bacillati</taxon>
        <taxon>Cyanobacteriota</taxon>
        <taxon>Cyanophyceae</taxon>
        <taxon>Oscillatoriophycideae</taxon>
        <taxon>Oscillatoriales</taxon>
        <taxon>Oscillatoriaceae</taxon>
        <taxon>Phormidium</taxon>
    </lineage>
</organism>
<dbReference type="Gene3D" id="3.40.50.2000">
    <property type="entry name" value="Glycogen Phosphorylase B"/>
    <property type="match status" value="2"/>
</dbReference>
<name>A0A1U7J6Q1_9CYAN</name>
<dbReference type="Proteomes" id="UP000185557">
    <property type="component" value="Unassembled WGS sequence"/>
</dbReference>
<sequence length="378" mass="43047">MKDFKVAFLLPSTWFYWQPVLAKLAIKFPQTKLFTTRWTGFSKGLDQAFLVQELSQRKFVEIKSSKEGYSYGFTYLPLGIVNKLLEFKPNFIFSNSFGIWTILAILAKPLGRWKIIIAYEGSSPNVDYAKSPLRLGIRRLMARFSDGLVTNSQAGERYLIEVLNISPDKVYKKPYEVPVAEAFLDKQLDSTDLPIDPGKKIFLYVGKIVPRKGIHYLLNACVALKENDIEDFTLVIIGNGDQKNELEEFCNKNGLNSHVLWLGRIDYHKLGAYFKKADVFVLPTLEDTWGMVVLEAMLFSKPILCSKWAGSSDLVEHGKNGYVFDPRDTNELSRYMASFIKDSEKIIRMGHESGETIKQFTPAQAADNFVEIIVNTMN</sequence>